<dbReference type="EMBL" id="SDMP01000001">
    <property type="protein sequence ID" value="RYR79588.1"/>
    <property type="molecule type" value="Genomic_DNA"/>
</dbReference>
<evidence type="ECO:0000256" key="1">
    <source>
        <dbReference type="SAM" id="MobiDB-lite"/>
    </source>
</evidence>
<protein>
    <submittedName>
        <fullName evidence="3">Uncharacterized protein</fullName>
    </submittedName>
</protein>
<proteinExistence type="predicted"/>
<evidence type="ECO:0000313" key="3">
    <source>
        <dbReference type="EMBL" id="RYR79588.1"/>
    </source>
</evidence>
<evidence type="ECO:0000256" key="2">
    <source>
        <dbReference type="SAM" id="SignalP"/>
    </source>
</evidence>
<dbReference type="AlphaFoldDB" id="A0A445EVY5"/>
<gene>
    <name evidence="3" type="ORF">Ahy_A01g004393</name>
</gene>
<feature type="chain" id="PRO_5019460589" evidence="2">
    <location>
        <begin position="25"/>
        <end position="80"/>
    </location>
</feature>
<reference evidence="3 4" key="1">
    <citation type="submission" date="2019-01" db="EMBL/GenBank/DDBJ databases">
        <title>Sequencing of cultivated peanut Arachis hypogaea provides insights into genome evolution and oil improvement.</title>
        <authorList>
            <person name="Chen X."/>
        </authorList>
    </citation>
    <scope>NUCLEOTIDE SEQUENCE [LARGE SCALE GENOMIC DNA]</scope>
    <source>
        <strain evidence="4">cv. Fuhuasheng</strain>
        <tissue evidence="3">Leaves</tissue>
    </source>
</reference>
<keyword evidence="4" id="KW-1185">Reference proteome</keyword>
<keyword evidence="2" id="KW-0732">Signal</keyword>
<accession>A0A445EVY5</accession>
<name>A0A445EVY5_ARAHY</name>
<feature type="region of interest" description="Disordered" evidence="1">
    <location>
        <begin position="49"/>
        <end position="80"/>
    </location>
</feature>
<organism evidence="3 4">
    <name type="scientific">Arachis hypogaea</name>
    <name type="common">Peanut</name>
    <dbReference type="NCBI Taxonomy" id="3818"/>
    <lineage>
        <taxon>Eukaryota</taxon>
        <taxon>Viridiplantae</taxon>
        <taxon>Streptophyta</taxon>
        <taxon>Embryophyta</taxon>
        <taxon>Tracheophyta</taxon>
        <taxon>Spermatophyta</taxon>
        <taxon>Magnoliopsida</taxon>
        <taxon>eudicotyledons</taxon>
        <taxon>Gunneridae</taxon>
        <taxon>Pentapetalae</taxon>
        <taxon>rosids</taxon>
        <taxon>fabids</taxon>
        <taxon>Fabales</taxon>
        <taxon>Fabaceae</taxon>
        <taxon>Papilionoideae</taxon>
        <taxon>50 kb inversion clade</taxon>
        <taxon>dalbergioids sensu lato</taxon>
        <taxon>Dalbergieae</taxon>
        <taxon>Pterocarpus clade</taxon>
        <taxon>Arachis</taxon>
    </lineage>
</organism>
<feature type="signal peptide" evidence="2">
    <location>
        <begin position="1"/>
        <end position="24"/>
    </location>
</feature>
<comment type="caution">
    <text evidence="3">The sequence shown here is derived from an EMBL/GenBank/DDBJ whole genome shotgun (WGS) entry which is preliminary data.</text>
</comment>
<dbReference type="Proteomes" id="UP000289738">
    <property type="component" value="Chromosome A01"/>
</dbReference>
<sequence length="80" mass="9021">MASMVRLCFLVALLLITSELMCFARTTPQGKEYEDQDPDHRDDFIPLALEDPEKTQVISEDDYKEPGANPKHTPPPPPPL</sequence>
<evidence type="ECO:0000313" key="4">
    <source>
        <dbReference type="Proteomes" id="UP000289738"/>
    </source>
</evidence>